<feature type="compositionally biased region" description="Basic residues" evidence="1">
    <location>
        <begin position="116"/>
        <end position="133"/>
    </location>
</feature>
<reference evidence="2 3" key="1">
    <citation type="journal article" date="2007" name="Nat. Biotechnol.">
        <title>Genome sequence of the lignocellulose-bioconverting and xylose-fermenting yeast Pichia stipitis.</title>
        <authorList>
            <person name="Jeffries T.W."/>
            <person name="Grigoriev I.V."/>
            <person name="Grimwood J."/>
            <person name="Laplaza J.M."/>
            <person name="Aerts A."/>
            <person name="Salamov A."/>
            <person name="Schmutz J."/>
            <person name="Lindquist E."/>
            <person name="Dehal P."/>
            <person name="Shapiro H."/>
            <person name="Jin Y.S."/>
            <person name="Passoth V."/>
            <person name="Richardson P.M."/>
        </authorList>
    </citation>
    <scope>NUCLEOTIDE SEQUENCE [LARGE SCALE GENOMIC DNA]</scope>
    <source>
        <strain evidence="3">ATCC 58785 / CBS 6054 / NBRC 10063 / NRRL Y-11545</strain>
    </source>
</reference>
<dbReference type="eggNOG" id="ENOG502RJ98">
    <property type="taxonomic scope" value="Eukaryota"/>
</dbReference>
<sequence>MSLVEPVDLVSRKLNWNDLSSDSYVAFELPDALESKINNDRNSGDYSEKSENSSRLKSDSPSSLSSAAESADTILPSIDNGELDFEKSGKSVIDTHIFSEKSDTLTSKLSEEAQRRKEKNRKRQERRARQKVKKQQEEVAADSKNESEQANETPESKDQNDSEKKKKKNKKIKQTSSPTSGSETHTDAINDKIAENVEKLEETKEIKQEDMEATQIVSSPPNSERASINASPFKTSSPDPLPFEIKLRSVKNSNMNVRYPESLPEVQPIKTIIGVSHQQILKKMNMTDVKIKIIVSSSSISKYASTALSFTKNHTDELFDDPVKKAIFVKLCINVALNEARGFSSTIVQHPNLLQLFGSYSEINLETTRTKLTPPTKNVHQNHLDYSVLSYIGCILLWAIHLQRQANIEDLTKALDVDVQQKDVLERLGGYHLWDRLNKTSKMNSKRWKHVIKFRQSYPFEEDQFMLILRFMKVSDTIP</sequence>
<comment type="caution">
    <text evidence="2">The sequence shown here is derived from an EMBL/GenBank/DDBJ whole genome shotgun (WGS) entry which is preliminary data.</text>
</comment>
<dbReference type="InParanoid" id="A3GGR9"/>
<name>A3GGR9_PICST</name>
<feature type="compositionally biased region" description="Basic and acidic residues" evidence="1">
    <location>
        <begin position="34"/>
        <end position="58"/>
    </location>
</feature>
<feature type="region of interest" description="Disordered" evidence="1">
    <location>
        <begin position="34"/>
        <end position="190"/>
    </location>
</feature>
<accession>A3GGR9</accession>
<dbReference type="HOGENOM" id="CLU_569985_0_0_1"/>
<proteinExistence type="predicted"/>
<dbReference type="GeneID" id="4851468"/>
<feature type="compositionally biased region" description="Basic and acidic residues" evidence="1">
    <location>
        <begin position="97"/>
        <end position="115"/>
    </location>
</feature>
<feature type="region of interest" description="Disordered" evidence="1">
    <location>
        <begin position="209"/>
        <end position="236"/>
    </location>
</feature>
<feature type="compositionally biased region" description="Basic and acidic residues" evidence="1">
    <location>
        <begin position="154"/>
        <end position="164"/>
    </location>
</feature>
<dbReference type="KEGG" id="pic:PICST_28712"/>
<feature type="compositionally biased region" description="Basic and acidic residues" evidence="1">
    <location>
        <begin position="134"/>
        <end position="147"/>
    </location>
</feature>
<organism evidence="2 3">
    <name type="scientific">Scheffersomyces stipitis (strain ATCC 58785 / CBS 6054 / NBRC 10063 / NRRL Y-11545)</name>
    <name type="common">Yeast</name>
    <name type="synonym">Pichia stipitis</name>
    <dbReference type="NCBI Taxonomy" id="322104"/>
    <lineage>
        <taxon>Eukaryota</taxon>
        <taxon>Fungi</taxon>
        <taxon>Dikarya</taxon>
        <taxon>Ascomycota</taxon>
        <taxon>Saccharomycotina</taxon>
        <taxon>Pichiomycetes</taxon>
        <taxon>Debaryomycetaceae</taxon>
        <taxon>Scheffersomyces</taxon>
    </lineage>
</organism>
<dbReference type="AlphaFoldDB" id="A3GGR9"/>
<protein>
    <submittedName>
        <fullName evidence="2">Uncharacterized protein</fullName>
    </submittedName>
</protein>
<dbReference type="OrthoDB" id="4018341at2759"/>
<dbReference type="EMBL" id="AAVQ01000001">
    <property type="protein sequence ID" value="EAZ63578.2"/>
    <property type="molecule type" value="Genomic_DNA"/>
</dbReference>
<feature type="compositionally biased region" description="Low complexity" evidence="1">
    <location>
        <begin position="59"/>
        <end position="71"/>
    </location>
</feature>
<gene>
    <name evidence="2" type="ORF">PICST_28712</name>
</gene>
<evidence type="ECO:0000256" key="1">
    <source>
        <dbReference type="SAM" id="MobiDB-lite"/>
    </source>
</evidence>
<keyword evidence="3" id="KW-1185">Reference proteome</keyword>
<evidence type="ECO:0000313" key="3">
    <source>
        <dbReference type="Proteomes" id="UP000002258"/>
    </source>
</evidence>
<feature type="compositionally biased region" description="Polar residues" evidence="1">
    <location>
        <begin position="215"/>
        <end position="236"/>
    </location>
</feature>
<dbReference type="Proteomes" id="UP000002258">
    <property type="component" value="Chromosome 1"/>
</dbReference>
<dbReference type="RefSeq" id="XP_001387601.2">
    <property type="nucleotide sequence ID" value="XM_001387564.1"/>
</dbReference>
<evidence type="ECO:0000313" key="2">
    <source>
        <dbReference type="EMBL" id="EAZ63578.2"/>
    </source>
</evidence>